<evidence type="ECO:0000313" key="8">
    <source>
        <dbReference type="EMBL" id="AEE96098.1"/>
    </source>
</evidence>
<dbReference type="PANTHER" id="PTHR43586">
    <property type="entry name" value="CYSTEINE DESULFURASE"/>
    <property type="match status" value="1"/>
</dbReference>
<protein>
    <recommendedName>
        <fullName evidence="3">cysteine desulfurase</fullName>
        <ecNumber evidence="3">2.8.1.7</ecNumber>
    </recommendedName>
</protein>
<organism evidence="8 9">
    <name type="scientific">Mahella australiensis (strain DSM 15567 / CIP 107919 / 50-1 BON)</name>
    <dbReference type="NCBI Taxonomy" id="697281"/>
    <lineage>
        <taxon>Bacteria</taxon>
        <taxon>Bacillati</taxon>
        <taxon>Bacillota</taxon>
        <taxon>Clostridia</taxon>
        <taxon>Thermoanaerobacterales</taxon>
        <taxon>Thermoanaerobacterales Family IV. Incertae Sedis</taxon>
        <taxon>Mahella</taxon>
    </lineage>
</organism>
<reference evidence="9" key="1">
    <citation type="submission" date="2010-11" db="EMBL/GenBank/DDBJ databases">
        <title>The complete genome of Mahella australiensis DSM 15567.</title>
        <authorList>
            <consortium name="US DOE Joint Genome Institute (JGI-PGF)"/>
            <person name="Lucas S."/>
            <person name="Copeland A."/>
            <person name="Lapidus A."/>
            <person name="Bruce D."/>
            <person name="Goodwin L."/>
            <person name="Pitluck S."/>
            <person name="Kyrpides N."/>
            <person name="Mavromatis K."/>
            <person name="Pagani I."/>
            <person name="Ivanova N."/>
            <person name="Teshima H."/>
            <person name="Brettin T."/>
            <person name="Detter J.C."/>
            <person name="Han C."/>
            <person name="Tapia R."/>
            <person name="Land M."/>
            <person name="Hauser L."/>
            <person name="Markowitz V."/>
            <person name="Cheng J.-F."/>
            <person name="Hugenholtz P."/>
            <person name="Woyke T."/>
            <person name="Wu D."/>
            <person name="Spring S."/>
            <person name="Pukall R."/>
            <person name="Steenblock K."/>
            <person name="Schneider S."/>
            <person name="Klenk H.-P."/>
            <person name="Eisen J.A."/>
        </authorList>
    </citation>
    <scope>NUCLEOTIDE SEQUENCE [LARGE SCALE GENOMIC DNA]</scope>
    <source>
        <strain evidence="9">DSM 15567 / CIP 107919 / 50-1 BON</strain>
    </source>
</reference>
<gene>
    <name evidence="8" type="ordered locus">Mahau_0900</name>
</gene>
<evidence type="ECO:0000256" key="5">
    <source>
        <dbReference type="ARBA" id="ARBA00022898"/>
    </source>
</evidence>
<dbReference type="NCBIfam" id="TIGR01977">
    <property type="entry name" value="am_tr_V_EF2568"/>
    <property type="match status" value="1"/>
</dbReference>
<keyword evidence="4" id="KW-0808">Transferase</keyword>
<dbReference type="eggNOG" id="COG0520">
    <property type="taxonomic scope" value="Bacteria"/>
</dbReference>
<dbReference type="Pfam" id="PF00266">
    <property type="entry name" value="Aminotran_5"/>
    <property type="match status" value="1"/>
</dbReference>
<dbReference type="AlphaFoldDB" id="F4A1Y2"/>
<dbReference type="GO" id="GO:0006534">
    <property type="term" value="P:cysteine metabolic process"/>
    <property type="evidence" value="ECO:0007669"/>
    <property type="project" value="InterPro"/>
</dbReference>
<dbReference type="PIRSF" id="PIRSF005572">
    <property type="entry name" value="NifS"/>
    <property type="match status" value="1"/>
</dbReference>
<evidence type="ECO:0000313" key="9">
    <source>
        <dbReference type="Proteomes" id="UP000008457"/>
    </source>
</evidence>
<comment type="cofactor">
    <cofactor evidence="1">
        <name>pyridoxal 5'-phosphate</name>
        <dbReference type="ChEBI" id="CHEBI:597326"/>
    </cofactor>
</comment>
<sequence length="385" mass="41108">MVNTLIYLDNAATSYPKPEYVYEAVLKCMKEYGANPGRSGHRMAIEAGKKVYRCRELLAELFNIPDPMDIVFTYNATDAINLAVKGFIRSGDHIITTSMEHNAVARPLTTLKTQGVDVSFVPCGSDGTLNAEDIEGYIRPNTRLIAMTHASNVTGTILPINEVGEVAHEHGITFLVDAAQTAGTCDIDAAEMNIDMLAFPGHKGLLGPQGTGGLYIKKGVELQPLKQGGTGSNSESLIQPDLMPDKFESGTLNTPGIAGLAAGVEYILDKGVNAIHAHEIGLIKQMLEELRSLNGVSIYGPSDAKGRVGIISLNIDGITDGELSNVLDQSYDIATRAGLHCAPLAHTTIGTIDKGAVRFSVSYFNTRDDIDAAVSALKDIVHIKA</sequence>
<keyword evidence="9" id="KW-1185">Reference proteome</keyword>
<dbReference type="HOGENOM" id="CLU_003433_2_4_9"/>
<dbReference type="InterPro" id="IPR010969">
    <property type="entry name" value="Cys_dSase-rel_unknwn_funct"/>
</dbReference>
<dbReference type="GO" id="GO:0031071">
    <property type="term" value="F:cysteine desulfurase activity"/>
    <property type="evidence" value="ECO:0007669"/>
    <property type="project" value="UniProtKB-EC"/>
</dbReference>
<comment type="similarity">
    <text evidence="2">Belongs to the class-V pyridoxal-phosphate-dependent aminotransferase family. Csd subfamily.</text>
</comment>
<dbReference type="CDD" id="cd06453">
    <property type="entry name" value="SufS_like"/>
    <property type="match status" value="1"/>
</dbReference>
<evidence type="ECO:0000256" key="1">
    <source>
        <dbReference type="ARBA" id="ARBA00001933"/>
    </source>
</evidence>
<dbReference type="Gene3D" id="3.90.1150.10">
    <property type="entry name" value="Aspartate Aminotransferase, domain 1"/>
    <property type="match status" value="1"/>
</dbReference>
<dbReference type="InterPro" id="IPR015422">
    <property type="entry name" value="PyrdxlP-dep_Trfase_small"/>
</dbReference>
<dbReference type="SUPFAM" id="SSF53383">
    <property type="entry name" value="PLP-dependent transferases"/>
    <property type="match status" value="1"/>
</dbReference>
<dbReference type="GO" id="GO:0030170">
    <property type="term" value="F:pyridoxal phosphate binding"/>
    <property type="evidence" value="ECO:0007669"/>
    <property type="project" value="InterPro"/>
</dbReference>
<proteinExistence type="inferred from homology"/>
<accession>F4A1Y2</accession>
<comment type="catalytic activity">
    <reaction evidence="6">
        <text>(sulfur carrier)-H + L-cysteine = (sulfur carrier)-SH + L-alanine</text>
        <dbReference type="Rhea" id="RHEA:43892"/>
        <dbReference type="Rhea" id="RHEA-COMP:14737"/>
        <dbReference type="Rhea" id="RHEA-COMP:14739"/>
        <dbReference type="ChEBI" id="CHEBI:29917"/>
        <dbReference type="ChEBI" id="CHEBI:35235"/>
        <dbReference type="ChEBI" id="CHEBI:57972"/>
        <dbReference type="ChEBI" id="CHEBI:64428"/>
        <dbReference type="EC" id="2.8.1.7"/>
    </reaction>
</comment>
<reference evidence="8 9" key="2">
    <citation type="journal article" date="2011" name="Stand. Genomic Sci.">
        <title>Complete genome sequence of Mahella australiensis type strain (50-1 BON).</title>
        <authorList>
            <person name="Sikorski J."/>
            <person name="Teshima H."/>
            <person name="Nolan M."/>
            <person name="Lucas S."/>
            <person name="Hammon N."/>
            <person name="Deshpande S."/>
            <person name="Cheng J.F."/>
            <person name="Pitluck S."/>
            <person name="Liolios K."/>
            <person name="Pagani I."/>
            <person name="Ivanova N."/>
            <person name="Huntemann M."/>
            <person name="Mavromatis K."/>
            <person name="Ovchinikova G."/>
            <person name="Pati A."/>
            <person name="Tapia R."/>
            <person name="Han C."/>
            <person name="Goodwin L."/>
            <person name="Chen A."/>
            <person name="Palaniappan K."/>
            <person name="Land M."/>
            <person name="Hauser L."/>
            <person name="Ngatchou-Djao O.D."/>
            <person name="Rohde M."/>
            <person name="Pukall R."/>
            <person name="Spring S."/>
            <person name="Abt B."/>
            <person name="Goker M."/>
            <person name="Detter J.C."/>
            <person name="Woyke T."/>
            <person name="Bristow J."/>
            <person name="Markowitz V."/>
            <person name="Hugenholtz P."/>
            <person name="Eisen J.A."/>
            <person name="Kyrpides N.C."/>
            <person name="Klenk H.P."/>
            <person name="Lapidus A."/>
        </authorList>
    </citation>
    <scope>NUCLEOTIDE SEQUENCE [LARGE SCALE GENOMIC DNA]</scope>
    <source>
        <strain evidence="9">DSM 15567 / CIP 107919 / 50-1 BON</strain>
    </source>
</reference>
<dbReference type="Gene3D" id="3.40.640.10">
    <property type="entry name" value="Type I PLP-dependent aspartate aminotransferase-like (Major domain)"/>
    <property type="match status" value="1"/>
</dbReference>
<dbReference type="InterPro" id="IPR016454">
    <property type="entry name" value="Cysteine_dSase"/>
</dbReference>
<dbReference type="InterPro" id="IPR000192">
    <property type="entry name" value="Aminotrans_V_dom"/>
</dbReference>
<dbReference type="EMBL" id="CP002360">
    <property type="protein sequence ID" value="AEE96098.1"/>
    <property type="molecule type" value="Genomic_DNA"/>
</dbReference>
<keyword evidence="5" id="KW-0663">Pyridoxal phosphate</keyword>
<feature type="domain" description="Aminotransferase class V" evidence="7">
    <location>
        <begin position="6"/>
        <end position="372"/>
    </location>
</feature>
<dbReference type="InterPro" id="IPR010970">
    <property type="entry name" value="Cys_dSase_SufS"/>
</dbReference>
<evidence type="ECO:0000259" key="7">
    <source>
        <dbReference type="Pfam" id="PF00266"/>
    </source>
</evidence>
<evidence type="ECO:0000256" key="4">
    <source>
        <dbReference type="ARBA" id="ARBA00022679"/>
    </source>
</evidence>
<dbReference type="EC" id="2.8.1.7" evidence="3"/>
<evidence type="ECO:0000256" key="6">
    <source>
        <dbReference type="ARBA" id="ARBA00050776"/>
    </source>
</evidence>
<evidence type="ECO:0000256" key="2">
    <source>
        <dbReference type="ARBA" id="ARBA00010447"/>
    </source>
</evidence>
<dbReference type="InterPro" id="IPR015421">
    <property type="entry name" value="PyrdxlP-dep_Trfase_major"/>
</dbReference>
<dbReference type="InterPro" id="IPR015424">
    <property type="entry name" value="PyrdxlP-dep_Trfase"/>
</dbReference>
<dbReference type="STRING" id="697281.Mahau_0900"/>
<name>F4A1Y2_MAHA5</name>
<dbReference type="PANTHER" id="PTHR43586:SF4">
    <property type="entry name" value="ISOPENICILLIN N EPIMERASE"/>
    <property type="match status" value="1"/>
</dbReference>
<dbReference type="Proteomes" id="UP000008457">
    <property type="component" value="Chromosome"/>
</dbReference>
<evidence type="ECO:0000256" key="3">
    <source>
        <dbReference type="ARBA" id="ARBA00012239"/>
    </source>
</evidence>
<dbReference type="KEGG" id="mas:Mahau_0900"/>